<reference evidence="3" key="1">
    <citation type="journal article" date="2013" name="ISME J.">
        <title>A small predatory core genome in the divergent marine Bacteriovorax marinus SJ and the terrestrial Bdellovibrio bacteriovorus.</title>
        <authorList>
            <person name="Crossman L.C."/>
            <person name="Chen H."/>
            <person name="Cerdeno-Tarraga A.M."/>
            <person name="Brooks K."/>
            <person name="Quail M.A."/>
            <person name="Pineiro S.A."/>
            <person name="Hobley L."/>
            <person name="Sockett R.E."/>
            <person name="Bentley S.D."/>
            <person name="Parkhill J."/>
            <person name="Williams H.N."/>
            <person name="Stine O.C."/>
        </authorList>
    </citation>
    <scope>NUCLEOTIDE SEQUENCE [LARGE SCALE GENOMIC DNA]</scope>
    <source>
        <strain evidence="3">ATCC BAA-682 / DSM 15412 / SJ</strain>
    </source>
</reference>
<feature type="chain" id="PRO_5003154939" evidence="1">
    <location>
        <begin position="20"/>
        <end position="171"/>
    </location>
</feature>
<evidence type="ECO:0000313" key="2">
    <source>
        <dbReference type="EMBL" id="CBW25639.1"/>
    </source>
</evidence>
<dbReference type="AlphaFoldDB" id="E1X5S2"/>
<accession>E1X5S2</accession>
<evidence type="ECO:0000256" key="1">
    <source>
        <dbReference type="SAM" id="SignalP"/>
    </source>
</evidence>
<dbReference type="RefSeq" id="WP_014243425.1">
    <property type="nucleotide sequence ID" value="NC_016620.1"/>
</dbReference>
<dbReference type="Proteomes" id="UP000008963">
    <property type="component" value="Chromosome"/>
</dbReference>
<proteinExistence type="predicted"/>
<keyword evidence="3" id="KW-1185">Reference proteome</keyword>
<dbReference type="PATRIC" id="fig|862908.3.peg.707"/>
<keyword evidence="1" id="KW-0732">Signal</keyword>
<dbReference type="EMBL" id="FQ312005">
    <property type="protein sequence ID" value="CBW25639.1"/>
    <property type="molecule type" value="Genomic_DNA"/>
</dbReference>
<dbReference type="HOGENOM" id="CLU_1560802_0_0_7"/>
<feature type="signal peptide" evidence="1">
    <location>
        <begin position="1"/>
        <end position="19"/>
    </location>
</feature>
<dbReference type="KEGG" id="bmx:BMS_0735"/>
<gene>
    <name evidence="2" type="ordered locus">BMS_0735</name>
</gene>
<organism evidence="2 3">
    <name type="scientific">Halobacteriovorax marinus (strain ATCC BAA-682 / DSM 15412 / SJ)</name>
    <name type="common">Bacteriovorax marinus</name>
    <dbReference type="NCBI Taxonomy" id="862908"/>
    <lineage>
        <taxon>Bacteria</taxon>
        <taxon>Pseudomonadati</taxon>
        <taxon>Bdellovibrionota</taxon>
        <taxon>Bacteriovoracia</taxon>
        <taxon>Bacteriovoracales</taxon>
        <taxon>Halobacteriovoraceae</taxon>
        <taxon>Halobacteriovorax</taxon>
    </lineage>
</organism>
<dbReference type="OrthoDB" id="5292879at2"/>
<protein>
    <submittedName>
        <fullName evidence="2">Exported protein</fullName>
    </submittedName>
</protein>
<evidence type="ECO:0000313" key="3">
    <source>
        <dbReference type="Proteomes" id="UP000008963"/>
    </source>
</evidence>
<dbReference type="STRING" id="862908.BMS_0735"/>
<sequence>MKKLFILAASIIMTASASAHMPTANDSWDTIRRHFSRVTFQEPSVKLDNGPMTSAFFVCKDGDVLKTKKAISKCVEWDFRGGRDGSRVCTREVEYYGVAAIEGTRERCSKWEWRGSRREGDRVCVAYETYNYTLPLSHEIDVHKVTRNGRDRDDRVGRKLFTKTLSIEDCE</sequence>
<name>E1X5S2_HALMS</name>